<accession>A0ABW1JQH5</accession>
<keyword evidence="4" id="KW-1185">Reference proteome</keyword>
<gene>
    <name evidence="3" type="ORF">ACFP3H_09885</name>
</gene>
<feature type="region of interest" description="Disordered" evidence="1">
    <location>
        <begin position="27"/>
        <end position="51"/>
    </location>
</feature>
<dbReference type="RefSeq" id="WP_378602865.1">
    <property type="nucleotide sequence ID" value="NZ_JBHSQN010000004.1"/>
</dbReference>
<evidence type="ECO:0000256" key="1">
    <source>
        <dbReference type="SAM" id="MobiDB-lite"/>
    </source>
</evidence>
<evidence type="ECO:0008006" key="5">
    <source>
        <dbReference type="Google" id="ProtNLM"/>
    </source>
</evidence>
<feature type="compositionally biased region" description="Polar residues" evidence="1">
    <location>
        <begin position="28"/>
        <end position="50"/>
    </location>
</feature>
<feature type="signal peptide" evidence="2">
    <location>
        <begin position="1"/>
        <end position="27"/>
    </location>
</feature>
<keyword evidence="2" id="KW-0732">Signal</keyword>
<dbReference type="Proteomes" id="UP001596223">
    <property type="component" value="Unassembled WGS sequence"/>
</dbReference>
<evidence type="ECO:0000313" key="3">
    <source>
        <dbReference type="EMBL" id="MFC6011359.1"/>
    </source>
</evidence>
<sequence>MSGIRLFGVAAAAVVSVAMLGAGAASAETTPTGSADLSALTSGTADTPESVSYPPQVYTGSGEAFDTLLEQLYVIFFPAKPPTGN</sequence>
<protein>
    <recommendedName>
        <fullName evidence="5">Secreted protein</fullName>
    </recommendedName>
</protein>
<dbReference type="EMBL" id="JBHSQN010000004">
    <property type="protein sequence ID" value="MFC6011359.1"/>
    <property type="molecule type" value="Genomic_DNA"/>
</dbReference>
<organism evidence="3 4">
    <name type="scientific">Nocardia lasii</name>
    <dbReference type="NCBI Taxonomy" id="1616107"/>
    <lineage>
        <taxon>Bacteria</taxon>
        <taxon>Bacillati</taxon>
        <taxon>Actinomycetota</taxon>
        <taxon>Actinomycetes</taxon>
        <taxon>Mycobacteriales</taxon>
        <taxon>Nocardiaceae</taxon>
        <taxon>Nocardia</taxon>
    </lineage>
</organism>
<evidence type="ECO:0000256" key="2">
    <source>
        <dbReference type="SAM" id="SignalP"/>
    </source>
</evidence>
<comment type="caution">
    <text evidence="3">The sequence shown here is derived from an EMBL/GenBank/DDBJ whole genome shotgun (WGS) entry which is preliminary data.</text>
</comment>
<feature type="chain" id="PRO_5046596439" description="Secreted protein" evidence="2">
    <location>
        <begin position="28"/>
        <end position="85"/>
    </location>
</feature>
<reference evidence="4" key="1">
    <citation type="journal article" date="2019" name="Int. J. Syst. Evol. Microbiol.">
        <title>The Global Catalogue of Microorganisms (GCM) 10K type strain sequencing project: providing services to taxonomists for standard genome sequencing and annotation.</title>
        <authorList>
            <consortium name="The Broad Institute Genomics Platform"/>
            <consortium name="The Broad Institute Genome Sequencing Center for Infectious Disease"/>
            <person name="Wu L."/>
            <person name="Ma J."/>
        </authorList>
    </citation>
    <scope>NUCLEOTIDE SEQUENCE [LARGE SCALE GENOMIC DNA]</scope>
    <source>
        <strain evidence="4">CCUG 36956</strain>
    </source>
</reference>
<evidence type="ECO:0000313" key="4">
    <source>
        <dbReference type="Proteomes" id="UP001596223"/>
    </source>
</evidence>
<proteinExistence type="predicted"/>
<name>A0ABW1JQH5_9NOCA</name>